<dbReference type="InterPro" id="IPR012349">
    <property type="entry name" value="Split_barrel_FMN-bd"/>
</dbReference>
<proteinExistence type="predicted"/>
<dbReference type="Gene3D" id="2.30.110.10">
    <property type="entry name" value="Electron Transport, Fmn-binding Protein, Chain A"/>
    <property type="match status" value="1"/>
</dbReference>
<organism evidence="2 3">
    <name type="scientific">Saccharopolyspora thermophila</name>
    <dbReference type="NCBI Taxonomy" id="89367"/>
    <lineage>
        <taxon>Bacteria</taxon>
        <taxon>Bacillati</taxon>
        <taxon>Actinomycetota</taxon>
        <taxon>Actinomycetes</taxon>
        <taxon>Pseudonocardiales</taxon>
        <taxon>Pseudonocardiaceae</taxon>
        <taxon>Saccharopolyspora</taxon>
    </lineage>
</organism>
<dbReference type="Pfam" id="PF04075">
    <property type="entry name" value="F420H2_quin_red"/>
    <property type="match status" value="1"/>
</dbReference>
<dbReference type="Proteomes" id="UP000597989">
    <property type="component" value="Unassembled WGS sequence"/>
</dbReference>
<reference evidence="2" key="4">
    <citation type="submission" date="2020-09" db="EMBL/GenBank/DDBJ databases">
        <authorList>
            <person name="Sun Q."/>
            <person name="Zhou Y."/>
        </authorList>
    </citation>
    <scope>NUCLEOTIDE SEQUENCE</scope>
    <source>
        <strain evidence="2">CGMCC 4.7206</strain>
    </source>
</reference>
<name>A0A917K0D4_9PSEU</name>
<dbReference type="InterPro" id="IPR004378">
    <property type="entry name" value="F420H2_quin_Rdtase"/>
</dbReference>
<comment type="caution">
    <text evidence="2">The sequence shown here is derived from an EMBL/GenBank/DDBJ whole genome shotgun (WGS) entry which is preliminary data.</text>
</comment>
<sequence length="151" mass="16916">MVRHIPRWLARAPIPLYRHGFGWLVGSRIMVLEHRGRKTGKRRYAALEVLDREPGALLLVSGYGPRSEWFRNIRANPSVRVWTGHVRAAPARAEVLSAAETRARLEAYRGERPRAAAALGRILDIPELASAEPLGEDVAERLPMVRVRASA</sequence>
<evidence type="ECO:0000313" key="2">
    <source>
        <dbReference type="EMBL" id="GGI92407.1"/>
    </source>
</evidence>
<evidence type="ECO:0000313" key="1">
    <source>
        <dbReference type="EMBL" id="GAA0505877.1"/>
    </source>
</evidence>
<evidence type="ECO:0000313" key="4">
    <source>
        <dbReference type="Proteomes" id="UP001500220"/>
    </source>
</evidence>
<protein>
    <submittedName>
        <fullName evidence="1">Nitroreductase family deazaflavin-dependent oxidoreductase</fullName>
    </submittedName>
</protein>
<reference evidence="2 3" key="2">
    <citation type="journal article" date="2014" name="Int. J. Syst. Evol. Microbiol.">
        <title>Complete genome sequence of Corynebacterium casei LMG S-19264T (=DSM 44701T), isolated from a smear-ripened cheese.</title>
        <authorList>
            <consortium name="US DOE Joint Genome Institute (JGI-PGF)"/>
            <person name="Walter F."/>
            <person name="Albersmeier A."/>
            <person name="Kalinowski J."/>
            <person name="Ruckert C."/>
        </authorList>
    </citation>
    <scope>NUCLEOTIDE SEQUENCE [LARGE SCALE GENOMIC DNA]</scope>
    <source>
        <strain evidence="2 3">CGMCC 4.7206</strain>
    </source>
</reference>
<dbReference type="RefSeq" id="WP_188988440.1">
    <property type="nucleotide sequence ID" value="NZ_BAAAHC010000003.1"/>
</dbReference>
<dbReference type="EMBL" id="BMMT01000011">
    <property type="protein sequence ID" value="GGI92407.1"/>
    <property type="molecule type" value="Genomic_DNA"/>
</dbReference>
<dbReference type="Proteomes" id="UP001500220">
    <property type="component" value="Unassembled WGS sequence"/>
</dbReference>
<accession>A0A917K0D4</accession>
<evidence type="ECO:0000313" key="3">
    <source>
        <dbReference type="Proteomes" id="UP000597989"/>
    </source>
</evidence>
<dbReference type="AlphaFoldDB" id="A0A917K0D4"/>
<reference evidence="4" key="3">
    <citation type="journal article" date="2019" name="Int. J. Syst. Evol. Microbiol.">
        <title>The Global Catalogue of Microorganisms (GCM) 10K type strain sequencing project: providing services to taxonomists for standard genome sequencing and annotation.</title>
        <authorList>
            <consortium name="The Broad Institute Genomics Platform"/>
            <consortium name="The Broad Institute Genome Sequencing Center for Infectious Disease"/>
            <person name="Wu L."/>
            <person name="Ma J."/>
        </authorList>
    </citation>
    <scope>NUCLEOTIDE SEQUENCE [LARGE SCALE GENOMIC DNA]</scope>
    <source>
        <strain evidence="4">JCM 10664</strain>
    </source>
</reference>
<reference evidence="1" key="5">
    <citation type="submission" date="2023-12" db="EMBL/GenBank/DDBJ databases">
        <authorList>
            <person name="Sun Q."/>
            <person name="Inoue M."/>
        </authorList>
    </citation>
    <scope>NUCLEOTIDE SEQUENCE</scope>
    <source>
        <strain evidence="1">JCM 10664</strain>
    </source>
</reference>
<dbReference type="EMBL" id="BAAAHC010000003">
    <property type="protein sequence ID" value="GAA0505877.1"/>
    <property type="molecule type" value="Genomic_DNA"/>
</dbReference>
<dbReference type="GO" id="GO:0016491">
    <property type="term" value="F:oxidoreductase activity"/>
    <property type="evidence" value="ECO:0007669"/>
    <property type="project" value="InterPro"/>
</dbReference>
<gene>
    <name evidence="1" type="ORF">GCM10009545_04870</name>
    <name evidence="2" type="ORF">GCM10011581_31980</name>
</gene>
<keyword evidence="4" id="KW-1185">Reference proteome</keyword>
<dbReference type="NCBIfam" id="TIGR00026">
    <property type="entry name" value="hi_GC_TIGR00026"/>
    <property type="match status" value="1"/>
</dbReference>
<reference evidence="1" key="1">
    <citation type="journal article" date="2014" name="Int. J. Syst. Evol. Microbiol.">
        <title>Complete genome of a new Firmicutes species belonging to the dominant human colonic microbiota ('Ruminococcus bicirculans') reveals two chromosomes and a selective capacity to utilize plant glucans.</title>
        <authorList>
            <consortium name="NISC Comparative Sequencing Program"/>
            <person name="Wegmann U."/>
            <person name="Louis P."/>
            <person name="Goesmann A."/>
            <person name="Henrissat B."/>
            <person name="Duncan S.H."/>
            <person name="Flint H.J."/>
        </authorList>
    </citation>
    <scope>NUCLEOTIDE SEQUENCE</scope>
    <source>
        <strain evidence="1">JCM 10664</strain>
    </source>
</reference>